<dbReference type="OrthoDB" id="9776971at2"/>
<dbReference type="EMBL" id="AP025739">
    <property type="protein sequence ID" value="BDI31028.1"/>
    <property type="molecule type" value="Genomic_DNA"/>
</dbReference>
<dbReference type="Proteomes" id="UP000287394">
    <property type="component" value="Chromosome"/>
</dbReference>
<keyword evidence="1 3" id="KW-0378">Hydrolase</keyword>
<keyword evidence="5" id="KW-1185">Reference proteome</keyword>
<dbReference type="Gene3D" id="3.20.20.80">
    <property type="entry name" value="Glycosidases"/>
    <property type="match status" value="1"/>
</dbReference>
<proteinExistence type="inferred from homology"/>
<evidence type="ECO:0000256" key="2">
    <source>
        <dbReference type="ARBA" id="ARBA00023295"/>
    </source>
</evidence>
<evidence type="ECO:0000313" key="4">
    <source>
        <dbReference type="EMBL" id="BDI31028.1"/>
    </source>
</evidence>
<dbReference type="GO" id="GO:0004553">
    <property type="term" value="F:hydrolase activity, hydrolyzing O-glycosyl compounds"/>
    <property type="evidence" value="ECO:0007669"/>
    <property type="project" value="InterPro"/>
</dbReference>
<dbReference type="PANTHER" id="PTHR12631:SF10">
    <property type="entry name" value="BETA-XYLOSIDASE-LIKE PROTEIN-RELATED"/>
    <property type="match status" value="1"/>
</dbReference>
<accession>A0A402CSM4</accession>
<protein>
    <submittedName>
        <fullName evidence="4">Uncharacterized protein</fullName>
    </submittedName>
</protein>
<dbReference type="KEGG" id="ccot:CCAX7_30790"/>
<evidence type="ECO:0000313" key="5">
    <source>
        <dbReference type="Proteomes" id="UP000287394"/>
    </source>
</evidence>
<keyword evidence="2 3" id="KW-0326">Glycosidase</keyword>
<reference evidence="4 5" key="1">
    <citation type="journal article" date="2019" name="Int. J. Syst. Evol. Microbiol.">
        <title>Capsulimonas corticalis gen. nov., sp. nov., an aerobic capsulated bacterium, of a novel bacterial order, Capsulimonadales ord. nov., of the class Armatimonadia of the phylum Armatimonadetes.</title>
        <authorList>
            <person name="Li J."/>
            <person name="Kudo C."/>
            <person name="Tonouchi A."/>
        </authorList>
    </citation>
    <scope>NUCLEOTIDE SEQUENCE [LARGE SCALE GENOMIC DNA]</scope>
    <source>
        <strain evidence="4 5">AX-7</strain>
    </source>
</reference>
<dbReference type="SUPFAM" id="SSF51445">
    <property type="entry name" value="(Trans)glycosidases"/>
    <property type="match status" value="1"/>
</dbReference>
<dbReference type="GO" id="GO:0000272">
    <property type="term" value="P:polysaccharide catabolic process"/>
    <property type="evidence" value="ECO:0007669"/>
    <property type="project" value="InterPro"/>
</dbReference>
<name>A0A402CSM4_9BACT</name>
<dbReference type="InterPro" id="IPR051923">
    <property type="entry name" value="Glycosyl_Hydrolase_39"/>
</dbReference>
<sequence>MSRIPRIAALVCSALALAAPSYAKEHSLFPETVHDQIGVNIHFTAPKPGEMAMLEAGGFGWARMDFAWESTEKTKGVYDFRAYDGLMAELKRSHMRALFILDYRNAAYGPGGAPPYDDEGRAAFARWAAAAAKHFQGQGVVWELWNEPNGKWFWPNPSAADYSKLALAADKAIRETCPKEILIGPAVSEVDLAFLEGCFQAGCLQYWDAVSVHPYRQTAPETAGADYEKLRGLIAKYAPAGKTIPIVSGEWGYSVAWGGYDEERQGKYLAREFLFNMESGVPLSIWYDWHDDGADPKDAEHHFGTVRNELHPGRAPIYDPKPSYTAAQTLTKALGDYRFDRRIAAGDAATDHLLEFRKDKARGYAVWTISDTPRPVTLPISAGTYTIWSGQGDRKLTLTADKSGLPLTITDTPQYIVRGTSHGR</sequence>
<dbReference type="PANTHER" id="PTHR12631">
    <property type="entry name" value="ALPHA-L-IDURONIDASE"/>
    <property type="match status" value="1"/>
</dbReference>
<dbReference type="RefSeq" id="WP_119320398.1">
    <property type="nucleotide sequence ID" value="NZ_AP025739.1"/>
</dbReference>
<dbReference type="InterPro" id="IPR017853">
    <property type="entry name" value="GH"/>
</dbReference>
<dbReference type="Pfam" id="PF00150">
    <property type="entry name" value="Cellulase"/>
    <property type="match status" value="1"/>
</dbReference>
<evidence type="ECO:0000256" key="3">
    <source>
        <dbReference type="RuleBase" id="RU361153"/>
    </source>
</evidence>
<evidence type="ECO:0000256" key="1">
    <source>
        <dbReference type="ARBA" id="ARBA00022801"/>
    </source>
</evidence>
<dbReference type="AlphaFoldDB" id="A0A402CSM4"/>
<dbReference type="InterPro" id="IPR001547">
    <property type="entry name" value="Glyco_hydro_5"/>
</dbReference>
<gene>
    <name evidence="4" type="ORF">CCAX7_30790</name>
</gene>
<comment type="similarity">
    <text evidence="3">Belongs to the glycosyl hydrolase 5 (cellulase A) family.</text>
</comment>
<organism evidence="4 5">
    <name type="scientific">Capsulimonas corticalis</name>
    <dbReference type="NCBI Taxonomy" id="2219043"/>
    <lineage>
        <taxon>Bacteria</taxon>
        <taxon>Bacillati</taxon>
        <taxon>Armatimonadota</taxon>
        <taxon>Armatimonadia</taxon>
        <taxon>Capsulimonadales</taxon>
        <taxon>Capsulimonadaceae</taxon>
        <taxon>Capsulimonas</taxon>
    </lineage>
</organism>